<dbReference type="InterPro" id="IPR033139">
    <property type="entry name" value="Caspase_cys_AS"/>
</dbReference>
<dbReference type="Pfam" id="PF00656">
    <property type="entry name" value="Peptidase_C14"/>
    <property type="match status" value="3"/>
</dbReference>
<organism evidence="20 21">
    <name type="scientific">Limosa lapponica baueri</name>
    <dbReference type="NCBI Taxonomy" id="1758121"/>
    <lineage>
        <taxon>Eukaryota</taxon>
        <taxon>Metazoa</taxon>
        <taxon>Chordata</taxon>
        <taxon>Craniata</taxon>
        <taxon>Vertebrata</taxon>
        <taxon>Euteleostomi</taxon>
        <taxon>Archelosauria</taxon>
        <taxon>Archosauria</taxon>
        <taxon>Dinosauria</taxon>
        <taxon>Saurischia</taxon>
        <taxon>Theropoda</taxon>
        <taxon>Coelurosauria</taxon>
        <taxon>Aves</taxon>
        <taxon>Neognathae</taxon>
        <taxon>Neoaves</taxon>
        <taxon>Charadriiformes</taxon>
        <taxon>Scolopacidae</taxon>
        <taxon>Limosa</taxon>
    </lineage>
</organism>
<keyword evidence="11" id="KW-0865">Zymogen</keyword>
<comment type="catalytic activity">
    <reaction evidence="13">
        <text>Strict requirement for Asp at position P1 and has a preferred cleavage sequence of (Leu/Asp/Val)-Glu-Thr-Asp-|-(Gly/Ser/Ala).</text>
        <dbReference type="EC" id="3.4.22.61"/>
    </reaction>
</comment>
<evidence type="ECO:0000256" key="4">
    <source>
        <dbReference type="ARBA" id="ARBA00022490"/>
    </source>
</evidence>
<dbReference type="EC" id="3.4.22.61" evidence="14"/>
<feature type="domain" description="Caspase family p20" evidence="19">
    <location>
        <begin position="224"/>
        <end position="348"/>
    </location>
</feature>
<evidence type="ECO:0000256" key="16">
    <source>
        <dbReference type="RuleBase" id="RU003971"/>
    </source>
</evidence>
<dbReference type="CDD" id="cd00032">
    <property type="entry name" value="CASc"/>
    <property type="match status" value="3"/>
</dbReference>
<keyword evidence="4" id="KW-0963">Cytoplasm</keyword>
<keyword evidence="5" id="KW-0597">Phosphoprotein</keyword>
<dbReference type="InterPro" id="IPR015917">
    <property type="entry name" value="Pept_C14A"/>
</dbReference>
<protein>
    <recommendedName>
        <fullName evidence="15">Caspase-8</fullName>
        <ecNumber evidence="14">3.4.22.61</ecNumber>
    </recommendedName>
</protein>
<keyword evidence="6" id="KW-0645">Protease</keyword>
<dbReference type="FunFam" id="3.40.50.1460:FF:000008">
    <property type="entry name" value="caspase-8 isoform X1"/>
    <property type="match status" value="3"/>
</dbReference>
<evidence type="ECO:0000313" key="21">
    <source>
        <dbReference type="Proteomes" id="UP000233556"/>
    </source>
</evidence>
<evidence type="ECO:0000313" key="20">
    <source>
        <dbReference type="EMBL" id="PKU48291.1"/>
    </source>
</evidence>
<feature type="domain" description="Caspase family p10" evidence="18">
    <location>
        <begin position="598"/>
        <end position="683"/>
    </location>
</feature>
<sequence length="1055" mass="119912">MEDDASLKFNQQLLLIDENLVAEDVAALKFLCTDLLPFKKLENVKSAVDIFQLLMAEEYLNEEDTFLLAELLYRMKCHSLLKKLGYTKEKVQECLHEKGRVSPYRQMLYELSENITDDMLKDIIFLLQNYLPRRRLTLSALELLILLEKQGLLTENNVQMLEDVCMNVSPDLLETVNCYKRAKVSLPQQESTLPIKESSLFHTEHIRVFTSPQKMTSYKMDGRHRGFCLVINNVKFDGSLQERKGSCRDAEELERVFKWLGLEVRIYENLTSWEIKHVMQIWQHLQDHKDRDCFICCILSHGESGAIYGKDEELVSIRMIMSHFTARQCPQLAEKPKLFFIQACQGKEIQRPVYVEADARIPDLSSMQQSISPSESIPEEADFLLGMATIDGYASFRHIQQGTWYIQALCSKLQLLVPSSTNSVNQMGYLGVISPGVETFAVALVESYKMKNNPHGYCVILNNHIFKNPHEVREGTLKDGEAVKKVFEWLQFKTVEHKNLEAKQIYAELKEYSKKDHSNMDCFVCFIFSHGEKDKIKGADHELVNIKDLLSCFSGSNCPSLAGKPKLFFIQACQGSVGHPAVTIKEDSSGHLETDATPLTTIPDQADILVGMATMEGYECYRCPETGSIYIQCLCKKMELLCPLRKDLITILTEVNREVGARILNGSAQMPKIESTLRKQLIFQIPQSQSIGKYLLFQLSEDITKDELNSFKFLLGKELPKCKLNPKTTMLDVFIEMEKKGILGEDNLSILKRLCAEINISLLKRIEEYELNLFAHARWLASPMSPDSPSSWSESSQRLKAYKMTSRPRGVCLILNNHSFAKAREAVPEPKNLKDRNGTDVDAAALTRVFRKLHFEVEECKDLTAKEIRETVSIQQQKDHKDKDCFVCCILSHGKKGVIYGVDGQEVPIQELTTSFTGQNCRSLTGKPKVFFVQACQGDACQKGVTIETDSGEQDSSVETDARFQHDCIPAEADFLLGMATLPDHVSFRSPTRGTWYIQALCQHLMESCPRGEDILTILTAVNQEVSRKTCEPNAEKQMPQPSFTLRKKLIFPVD</sequence>
<evidence type="ECO:0000256" key="1">
    <source>
        <dbReference type="ARBA" id="ARBA00004123"/>
    </source>
</evidence>
<dbReference type="GO" id="GO:0006508">
    <property type="term" value="P:proteolysis"/>
    <property type="evidence" value="ECO:0007669"/>
    <property type="project" value="UniProtKB-KW"/>
</dbReference>
<dbReference type="GO" id="GO:0005634">
    <property type="term" value="C:nucleus"/>
    <property type="evidence" value="ECO:0007669"/>
    <property type="project" value="UniProtKB-SubCell"/>
</dbReference>
<gene>
    <name evidence="20" type="ORF">llap_1393</name>
</gene>
<keyword evidence="10" id="KW-0788">Thiol protease</keyword>
<dbReference type="Pfam" id="PF01335">
    <property type="entry name" value="DED"/>
    <property type="match status" value="3"/>
</dbReference>
<feature type="domain" description="DED" evidence="17">
    <location>
        <begin position="691"/>
        <end position="768"/>
    </location>
</feature>
<keyword evidence="7" id="KW-0053">Apoptosis</keyword>
<evidence type="ECO:0000256" key="10">
    <source>
        <dbReference type="ARBA" id="ARBA00022807"/>
    </source>
</evidence>
<dbReference type="PANTHER" id="PTHR48169">
    <property type="entry name" value="DED DOMAIN-CONTAINING PROTEIN"/>
    <property type="match status" value="1"/>
</dbReference>
<evidence type="ECO:0000256" key="3">
    <source>
        <dbReference type="ARBA" id="ARBA00010134"/>
    </source>
</evidence>
<evidence type="ECO:0000259" key="19">
    <source>
        <dbReference type="PROSITE" id="PS50208"/>
    </source>
</evidence>
<evidence type="ECO:0000256" key="11">
    <source>
        <dbReference type="ARBA" id="ARBA00023145"/>
    </source>
</evidence>
<dbReference type="GO" id="GO:0032991">
    <property type="term" value="C:protein-containing complex"/>
    <property type="evidence" value="ECO:0007669"/>
    <property type="project" value="UniProtKB-ARBA"/>
</dbReference>
<dbReference type="SMART" id="SM00031">
    <property type="entry name" value="DED"/>
    <property type="match status" value="3"/>
</dbReference>
<keyword evidence="21" id="KW-1185">Reference proteome</keyword>
<dbReference type="PROSITE" id="PS50208">
    <property type="entry name" value="CASPASE_P20"/>
    <property type="match status" value="3"/>
</dbReference>
<dbReference type="PROSITE" id="PS50168">
    <property type="entry name" value="DED"/>
    <property type="match status" value="3"/>
</dbReference>
<dbReference type="InterPro" id="IPR011600">
    <property type="entry name" value="Pept_C14_caspase"/>
</dbReference>
<dbReference type="EMBL" id="KZ505656">
    <property type="protein sequence ID" value="PKU48291.1"/>
    <property type="molecule type" value="Genomic_DNA"/>
</dbReference>
<keyword evidence="12" id="KW-0539">Nucleus</keyword>
<dbReference type="PRINTS" id="PR00376">
    <property type="entry name" value="IL1BCENZYME"/>
</dbReference>
<dbReference type="InterPro" id="IPR029030">
    <property type="entry name" value="Caspase-like_dom_sf"/>
</dbReference>
<comment type="subcellular location">
    <subcellularLocation>
        <location evidence="2">Cytoplasm</location>
    </subcellularLocation>
    <subcellularLocation>
        <location evidence="1">Nucleus</location>
    </subcellularLocation>
</comment>
<dbReference type="FunFam" id="1.10.533.10:FF:000016">
    <property type="entry name" value="CASP8 and FADD-like apoptosis regulator"/>
    <property type="match status" value="2"/>
</dbReference>
<dbReference type="Gene3D" id="3.40.50.1460">
    <property type="match status" value="3"/>
</dbReference>
<evidence type="ECO:0000256" key="12">
    <source>
        <dbReference type="ARBA" id="ARBA00023242"/>
    </source>
</evidence>
<dbReference type="CDD" id="cd08814">
    <property type="entry name" value="DED_Caspase_10_r2"/>
    <property type="match status" value="1"/>
</dbReference>
<dbReference type="GO" id="GO:0004197">
    <property type="term" value="F:cysteine-type endopeptidase activity"/>
    <property type="evidence" value="ECO:0007669"/>
    <property type="project" value="InterPro"/>
</dbReference>
<evidence type="ECO:0000256" key="15">
    <source>
        <dbReference type="ARBA" id="ARBA00068172"/>
    </source>
</evidence>
<evidence type="ECO:0000256" key="14">
    <source>
        <dbReference type="ARBA" id="ARBA00066479"/>
    </source>
</evidence>
<dbReference type="GO" id="GO:0006915">
    <property type="term" value="P:apoptotic process"/>
    <property type="evidence" value="ECO:0007669"/>
    <property type="project" value="UniProtKB-KW"/>
</dbReference>
<dbReference type="InterPro" id="IPR001309">
    <property type="entry name" value="Pept_C14_p20"/>
</dbReference>
<dbReference type="InterPro" id="IPR011029">
    <property type="entry name" value="DEATH-like_dom_sf"/>
</dbReference>
<feature type="domain" description="Caspase family p20" evidence="19">
    <location>
        <begin position="808"/>
        <end position="940"/>
    </location>
</feature>
<dbReference type="PROSITE" id="PS01122">
    <property type="entry name" value="CASPASE_CYS"/>
    <property type="match status" value="3"/>
</dbReference>
<dbReference type="Proteomes" id="UP000233556">
    <property type="component" value="Unassembled WGS sequence"/>
</dbReference>
<evidence type="ECO:0000259" key="18">
    <source>
        <dbReference type="PROSITE" id="PS50207"/>
    </source>
</evidence>
<evidence type="ECO:0000259" key="17">
    <source>
        <dbReference type="PROSITE" id="PS50168"/>
    </source>
</evidence>
<dbReference type="PROSITE" id="PS50207">
    <property type="entry name" value="CASPASE_P10"/>
    <property type="match status" value="3"/>
</dbReference>
<proteinExistence type="inferred from homology"/>
<feature type="domain" description="Caspase family p10" evidence="18">
    <location>
        <begin position="373"/>
        <end position="414"/>
    </location>
</feature>
<dbReference type="GO" id="GO:0051604">
    <property type="term" value="P:protein maturation"/>
    <property type="evidence" value="ECO:0007669"/>
    <property type="project" value="UniProtKB-ARBA"/>
</dbReference>
<dbReference type="PROSITE" id="PS01121">
    <property type="entry name" value="CASPASE_HIS"/>
    <property type="match status" value="3"/>
</dbReference>
<dbReference type="Gene3D" id="1.10.533.10">
    <property type="entry name" value="Death Domain, Fas"/>
    <property type="match status" value="3"/>
</dbReference>
<dbReference type="OrthoDB" id="6114029at2759"/>
<comment type="similarity">
    <text evidence="3 16">Belongs to the peptidase C14A family.</text>
</comment>
<accession>A0A2I0UQH5</accession>
<dbReference type="InterPro" id="IPR016129">
    <property type="entry name" value="Caspase_his_AS"/>
</dbReference>
<evidence type="ECO:0000256" key="8">
    <source>
        <dbReference type="ARBA" id="ARBA00022737"/>
    </source>
</evidence>
<dbReference type="InterPro" id="IPR035701">
    <property type="entry name" value="CASP10_DED2"/>
</dbReference>
<evidence type="ECO:0000256" key="6">
    <source>
        <dbReference type="ARBA" id="ARBA00022670"/>
    </source>
</evidence>
<dbReference type="FunFam" id="1.10.533.10:FF:000038">
    <property type="entry name" value="Caspase 10"/>
    <property type="match status" value="1"/>
</dbReference>
<name>A0A2I0UQH5_LIMLA</name>
<evidence type="ECO:0000256" key="7">
    <source>
        <dbReference type="ARBA" id="ARBA00022703"/>
    </source>
</evidence>
<evidence type="ECO:0000256" key="9">
    <source>
        <dbReference type="ARBA" id="ARBA00022801"/>
    </source>
</evidence>
<dbReference type="GO" id="GO:0005737">
    <property type="term" value="C:cytoplasm"/>
    <property type="evidence" value="ECO:0007669"/>
    <property type="project" value="UniProtKB-SubCell"/>
</dbReference>
<evidence type="ECO:0000256" key="2">
    <source>
        <dbReference type="ARBA" id="ARBA00004496"/>
    </source>
</evidence>
<keyword evidence="8" id="KW-0677">Repeat</keyword>
<dbReference type="PANTHER" id="PTHR48169:SF7">
    <property type="entry name" value="CASPASE 10"/>
    <property type="match status" value="1"/>
</dbReference>
<reference evidence="21" key="1">
    <citation type="submission" date="2017-11" db="EMBL/GenBank/DDBJ databases">
        <authorList>
            <person name="Lima N.C."/>
            <person name="Parody-Merino A.M."/>
            <person name="Battley P.F."/>
            <person name="Fidler A.E."/>
            <person name="Prosdocimi F."/>
        </authorList>
    </citation>
    <scope>NUCLEOTIDE SEQUENCE [LARGE SCALE GENOMIC DNA]</scope>
</reference>
<feature type="domain" description="Caspase family p20" evidence="19">
    <location>
        <begin position="454"/>
        <end position="577"/>
    </location>
</feature>
<dbReference type="AlphaFoldDB" id="A0A2I0UQH5"/>
<dbReference type="GO" id="GO:0043065">
    <property type="term" value="P:positive regulation of apoptotic process"/>
    <property type="evidence" value="ECO:0007669"/>
    <property type="project" value="UniProtKB-ARBA"/>
</dbReference>
<dbReference type="InterPro" id="IPR002138">
    <property type="entry name" value="Pept_C14_p10"/>
</dbReference>
<feature type="domain" description="DED" evidence="17">
    <location>
        <begin position="103"/>
        <end position="178"/>
    </location>
</feature>
<dbReference type="GO" id="GO:0005886">
    <property type="term" value="C:plasma membrane"/>
    <property type="evidence" value="ECO:0007669"/>
    <property type="project" value="UniProtKB-ARBA"/>
</dbReference>
<dbReference type="SUPFAM" id="SSF47986">
    <property type="entry name" value="DEATH domain"/>
    <property type="match status" value="3"/>
</dbReference>
<evidence type="ECO:0000256" key="13">
    <source>
        <dbReference type="ARBA" id="ARBA00051626"/>
    </source>
</evidence>
<dbReference type="SUPFAM" id="SSF52129">
    <property type="entry name" value="Caspase-like"/>
    <property type="match status" value="3"/>
</dbReference>
<dbReference type="SMART" id="SM00115">
    <property type="entry name" value="CASc"/>
    <property type="match status" value="3"/>
</dbReference>
<dbReference type="InterPro" id="IPR001875">
    <property type="entry name" value="DED_dom"/>
</dbReference>
<feature type="domain" description="DED" evidence="17">
    <location>
        <begin position="8"/>
        <end position="86"/>
    </location>
</feature>
<reference evidence="21" key="2">
    <citation type="submission" date="2017-12" db="EMBL/GenBank/DDBJ databases">
        <title>Genome sequence of the Bar-tailed Godwit (Limosa lapponica baueri).</title>
        <authorList>
            <person name="Lima N.C.B."/>
            <person name="Parody-Merino A.M."/>
            <person name="Battley P.F."/>
            <person name="Fidler A.E."/>
            <person name="Prosdocimi F."/>
        </authorList>
    </citation>
    <scope>NUCLEOTIDE SEQUENCE [LARGE SCALE GENOMIC DNA]</scope>
</reference>
<feature type="domain" description="Caspase family p10" evidence="18">
    <location>
        <begin position="969"/>
        <end position="1052"/>
    </location>
</feature>
<keyword evidence="9" id="KW-0378">Hydrolase</keyword>
<evidence type="ECO:0000256" key="5">
    <source>
        <dbReference type="ARBA" id="ARBA00022553"/>
    </source>
</evidence>